<evidence type="ECO:0000313" key="9">
    <source>
        <dbReference type="EMBL" id="SHO78795.1"/>
    </source>
</evidence>
<accession>A0A1M8A8I4</accession>
<dbReference type="OMA" id="FCGTNIG"/>
<dbReference type="GO" id="GO:0005886">
    <property type="term" value="C:plasma membrane"/>
    <property type="evidence" value="ECO:0007669"/>
    <property type="project" value="UniProtKB-SubCell"/>
</dbReference>
<evidence type="ECO:0000256" key="4">
    <source>
        <dbReference type="ARBA" id="ARBA00022692"/>
    </source>
</evidence>
<evidence type="ECO:0000256" key="5">
    <source>
        <dbReference type="ARBA" id="ARBA00022989"/>
    </source>
</evidence>
<reference evidence="10" key="1">
    <citation type="journal article" date="2017" name="Nucleic Acids Res.">
        <title>Proteogenomics produces comprehensive and highly accurate protein-coding gene annotation in a complete genome assembly of Malassezia sympodialis.</title>
        <authorList>
            <person name="Zhu Y."/>
            <person name="Engstroem P.G."/>
            <person name="Tellgren-Roth C."/>
            <person name="Baudo C.D."/>
            <person name="Kennell J.C."/>
            <person name="Sun S."/>
            <person name="Billmyre R.B."/>
            <person name="Schroeder M.S."/>
            <person name="Andersson A."/>
            <person name="Holm T."/>
            <person name="Sigurgeirsson B."/>
            <person name="Wu G."/>
            <person name="Sankaranarayanan S.R."/>
            <person name="Siddharthan R."/>
            <person name="Sanyal K."/>
            <person name="Lundeberg J."/>
            <person name="Nystedt B."/>
            <person name="Boekhout T."/>
            <person name="Dawson T.L. Jr."/>
            <person name="Heitman J."/>
            <person name="Scheynius A."/>
            <person name="Lehtioe J."/>
        </authorList>
    </citation>
    <scope>NUCLEOTIDE SEQUENCE [LARGE SCALE GENOMIC DNA]</scope>
    <source>
        <strain evidence="10">ATCC 42132</strain>
    </source>
</reference>
<dbReference type="Proteomes" id="UP000186303">
    <property type="component" value="Chromosome 4"/>
</dbReference>
<dbReference type="VEuPathDB" id="FungiDB:MSYG_3143"/>
<dbReference type="GO" id="GO:0055085">
    <property type="term" value="P:transmembrane transport"/>
    <property type="evidence" value="ECO:0007669"/>
    <property type="project" value="InterPro"/>
</dbReference>
<feature type="transmembrane region" description="Helical" evidence="7">
    <location>
        <begin position="142"/>
        <end position="165"/>
    </location>
</feature>
<keyword evidence="4 7" id="KW-0812">Transmembrane</keyword>
<feature type="transmembrane region" description="Helical" evidence="7">
    <location>
        <begin position="397"/>
        <end position="417"/>
    </location>
</feature>
<keyword evidence="6 7" id="KW-0472">Membrane</keyword>
<organism evidence="9 10">
    <name type="scientific">Malassezia sympodialis (strain ATCC 42132)</name>
    <name type="common">Atopic eczema-associated yeast</name>
    <dbReference type="NCBI Taxonomy" id="1230383"/>
    <lineage>
        <taxon>Eukaryota</taxon>
        <taxon>Fungi</taxon>
        <taxon>Dikarya</taxon>
        <taxon>Basidiomycota</taxon>
        <taxon>Ustilaginomycotina</taxon>
        <taxon>Malasseziomycetes</taxon>
        <taxon>Malasseziales</taxon>
        <taxon>Malasseziaceae</taxon>
        <taxon>Malassezia</taxon>
    </lineage>
</organism>
<feature type="transmembrane region" description="Helical" evidence="7">
    <location>
        <begin position="300"/>
        <end position="322"/>
    </location>
</feature>
<sequence>MTRSIDGQQVRDGIAGESGVFPYDILLLFLSLAYIAISLDATGLLRYLACHICKRAYFDGRVLYIGMYFFLWLAGVILGNDPVILSGTAFLVYITRTAGISPPDAWLWSQFVAANVASAVLVSSNPTNLVIATGFGLSFVKYTAYMVLPSFVSAVVALTVLMLYFGLRQPKDEKAAEAHTPSYGYIPKQILNPDIDPKSLLVDPSGAIFTTAVMLAVIGVLIGTSAIGDVKVFQIGVPGAALCLIRDVCADLYRRAKHTSSESDLDRFDGRFGWIGRLWRTMKHTFPTTLQTLRRLPLELLPFAFGMFILVQALDHVGFVTIMAKGVAVVCRHGVGATVFFMAILSIILCNFGGTNIGSTILLTKVMQSPAFLQGLPNNKDLIVKAGMYSVAYGSNLGALGGTFAASLAGLLWLTILSHHGIHITRWQFALWCAVAVLPAVGAGLGVLLIQLLYFKGI</sequence>
<dbReference type="PANTHER" id="PTHR43302">
    <property type="entry name" value="TRANSPORTER ARSB-RELATED"/>
    <property type="match status" value="1"/>
</dbReference>
<feature type="domain" description="Citrate transporter-like" evidence="8">
    <location>
        <begin position="23"/>
        <end position="369"/>
    </location>
</feature>
<evidence type="ECO:0000256" key="1">
    <source>
        <dbReference type="ARBA" id="ARBA00004651"/>
    </source>
</evidence>
<comment type="subcellular location">
    <subcellularLocation>
        <location evidence="1">Cell membrane</location>
        <topology evidence="1">Multi-pass membrane protein</topology>
    </subcellularLocation>
</comment>
<protein>
    <recommendedName>
        <fullName evidence="8">Citrate transporter-like domain-containing protein</fullName>
    </recommendedName>
</protein>
<feature type="transmembrane region" description="Helical" evidence="7">
    <location>
        <begin position="429"/>
        <end position="455"/>
    </location>
</feature>
<keyword evidence="5 7" id="KW-1133">Transmembrane helix</keyword>
<keyword evidence="3" id="KW-1003">Cell membrane</keyword>
<evidence type="ECO:0000313" key="10">
    <source>
        <dbReference type="Proteomes" id="UP000186303"/>
    </source>
</evidence>
<dbReference type="OrthoDB" id="442352at2759"/>
<feature type="transmembrane region" description="Helical" evidence="7">
    <location>
        <begin position="69"/>
        <end position="93"/>
    </location>
</feature>
<name>A0A1M8A8I4_MALS4</name>
<proteinExistence type="predicted"/>
<dbReference type="Pfam" id="PF03600">
    <property type="entry name" value="CitMHS"/>
    <property type="match status" value="1"/>
</dbReference>
<dbReference type="InterPro" id="IPR004680">
    <property type="entry name" value="Cit_transptr-like_dom"/>
</dbReference>
<evidence type="ECO:0000256" key="6">
    <source>
        <dbReference type="ARBA" id="ARBA00023136"/>
    </source>
</evidence>
<evidence type="ECO:0000256" key="2">
    <source>
        <dbReference type="ARBA" id="ARBA00022448"/>
    </source>
</evidence>
<gene>
    <name evidence="9" type="ORF">MSYG_3143</name>
</gene>
<dbReference type="AlphaFoldDB" id="A0A1M8A8I4"/>
<keyword evidence="2" id="KW-0813">Transport</keyword>
<dbReference type="PANTHER" id="PTHR43302:SF5">
    <property type="entry name" value="TRANSPORTER ARSB-RELATED"/>
    <property type="match status" value="1"/>
</dbReference>
<dbReference type="STRING" id="1230383.A0A1M8A8I4"/>
<feature type="transmembrane region" description="Helical" evidence="7">
    <location>
        <begin position="207"/>
        <end position="228"/>
    </location>
</feature>
<keyword evidence="10" id="KW-1185">Reference proteome</keyword>
<evidence type="ECO:0000259" key="8">
    <source>
        <dbReference type="Pfam" id="PF03600"/>
    </source>
</evidence>
<feature type="transmembrane region" description="Helical" evidence="7">
    <location>
        <begin position="20"/>
        <end position="39"/>
    </location>
</feature>
<evidence type="ECO:0000256" key="3">
    <source>
        <dbReference type="ARBA" id="ARBA00022475"/>
    </source>
</evidence>
<dbReference type="EMBL" id="LT671824">
    <property type="protein sequence ID" value="SHO78795.1"/>
    <property type="molecule type" value="Genomic_DNA"/>
</dbReference>
<feature type="transmembrane region" description="Helical" evidence="7">
    <location>
        <begin position="334"/>
        <end position="354"/>
    </location>
</feature>
<evidence type="ECO:0000256" key="7">
    <source>
        <dbReference type="SAM" id="Phobius"/>
    </source>
</evidence>